<accession>A0A1A7W7R1</accession>
<dbReference type="EMBL" id="HADW01000179">
    <property type="protein sequence ID" value="SBP01579.1"/>
    <property type="molecule type" value="Transcribed_RNA"/>
</dbReference>
<dbReference type="AlphaFoldDB" id="A0A1A7W7R1"/>
<evidence type="ECO:0000256" key="1">
    <source>
        <dbReference type="SAM" id="Phobius"/>
    </source>
</evidence>
<sequence length="75" mass="8575">SDAVKYCILGISVLLLLVALGILAWQIFRCFSQKHTQNLHQNTGEKIWSSTPVGGFVFRQQKVWLQRNAVCDRRS</sequence>
<organism evidence="2">
    <name type="scientific">Iconisemion striatum</name>
    <dbReference type="NCBI Taxonomy" id="60296"/>
    <lineage>
        <taxon>Eukaryota</taxon>
        <taxon>Metazoa</taxon>
        <taxon>Chordata</taxon>
        <taxon>Craniata</taxon>
        <taxon>Vertebrata</taxon>
        <taxon>Euteleostomi</taxon>
        <taxon>Actinopterygii</taxon>
        <taxon>Neopterygii</taxon>
        <taxon>Teleostei</taxon>
        <taxon>Neoteleostei</taxon>
        <taxon>Acanthomorphata</taxon>
        <taxon>Ovalentaria</taxon>
        <taxon>Atherinomorphae</taxon>
        <taxon>Cyprinodontiformes</taxon>
        <taxon>Nothobranchiidae</taxon>
        <taxon>Iconisemion</taxon>
    </lineage>
</organism>
<feature type="non-terminal residue" evidence="2">
    <location>
        <position position="1"/>
    </location>
</feature>
<name>A0A1A7W7R1_9TELE</name>
<keyword evidence="1" id="KW-1133">Transmembrane helix</keyword>
<keyword evidence="1" id="KW-0472">Membrane</keyword>
<gene>
    <name evidence="2" type="primary">BX571884.1</name>
</gene>
<protein>
    <submittedName>
        <fullName evidence="2">Uncharacterized protein</fullName>
    </submittedName>
</protein>
<reference evidence="2" key="2">
    <citation type="submission" date="2016-06" db="EMBL/GenBank/DDBJ databases">
        <title>The genome of a short-lived fish provides insights into sex chromosome evolution and the genetic control of aging.</title>
        <authorList>
            <person name="Reichwald K."/>
            <person name="Felder M."/>
            <person name="Petzold A."/>
            <person name="Koch P."/>
            <person name="Groth M."/>
            <person name="Platzer M."/>
        </authorList>
    </citation>
    <scope>NUCLEOTIDE SEQUENCE</scope>
    <source>
        <tissue evidence="2">Brain</tissue>
    </source>
</reference>
<feature type="transmembrane region" description="Helical" evidence="1">
    <location>
        <begin position="7"/>
        <end position="28"/>
    </location>
</feature>
<proteinExistence type="predicted"/>
<evidence type="ECO:0000313" key="2">
    <source>
        <dbReference type="EMBL" id="SBP01579.1"/>
    </source>
</evidence>
<feature type="non-terminal residue" evidence="2">
    <location>
        <position position="75"/>
    </location>
</feature>
<keyword evidence="1" id="KW-0812">Transmembrane</keyword>
<reference evidence="2" key="1">
    <citation type="submission" date="2016-05" db="EMBL/GenBank/DDBJ databases">
        <authorList>
            <person name="Lavstsen T."/>
            <person name="Jespersen J.S."/>
        </authorList>
    </citation>
    <scope>NUCLEOTIDE SEQUENCE</scope>
    <source>
        <tissue evidence="2">Brain</tissue>
    </source>
</reference>